<dbReference type="InterPro" id="IPR045053">
    <property type="entry name" value="MAN-like"/>
</dbReference>
<reference evidence="8" key="1">
    <citation type="submission" date="2016-11" db="EMBL/GenBank/DDBJ databases">
        <authorList>
            <person name="Varghese N."/>
            <person name="Submissions S."/>
        </authorList>
    </citation>
    <scope>NUCLEOTIDE SEQUENCE [LARGE SCALE GENOMIC DNA]</scope>
    <source>
        <strain evidence="8">DSM 27370</strain>
    </source>
</reference>
<evidence type="ECO:0000256" key="1">
    <source>
        <dbReference type="ARBA" id="ARBA00001678"/>
    </source>
</evidence>
<dbReference type="STRING" id="1346286.SAMN05444362_10460"/>
<evidence type="ECO:0000313" key="7">
    <source>
        <dbReference type="EMBL" id="SHF16187.1"/>
    </source>
</evidence>
<protein>
    <recommendedName>
        <fullName evidence="2">mannan endo-1,4-beta-mannosidase</fullName>
        <ecNumber evidence="2">3.2.1.78</ecNumber>
    </recommendedName>
</protein>
<dbReference type="Pfam" id="PF00150">
    <property type="entry name" value="Cellulase"/>
    <property type="match status" value="1"/>
</dbReference>
<feature type="chain" id="PRO_5012431755" description="mannan endo-1,4-beta-mannosidase" evidence="5">
    <location>
        <begin position="20"/>
        <end position="858"/>
    </location>
</feature>
<dbReference type="InterPro" id="IPR001547">
    <property type="entry name" value="Glyco_hydro_5"/>
</dbReference>
<evidence type="ECO:0000256" key="2">
    <source>
        <dbReference type="ARBA" id="ARBA00012706"/>
    </source>
</evidence>
<evidence type="ECO:0000313" key="8">
    <source>
        <dbReference type="Proteomes" id="UP000184480"/>
    </source>
</evidence>
<sequence length="858" mass="97155">MIKSLKKTFAALCCLSLFAGISAQSKTDIPTIHVDKNGVMRWSDTNNEASFYGVNYTLPFAHAYRAMNYLGKDHKAAIDKDVYHFARLGFNAYRIHIWDVEISDGKGQLLTNDHLDLLDYLISKLRERNIRVLITTMTNFGNGYPERNINTGAFSYLYDKCKVHSTPEAIAAQQNYIGQLVQHVNPYTKESYKDDPYIVGFEINNEPCHADTPKQTEEYINQMLSALKKAGNKKPVFYNVSHNSGHVQAYYNTAVQGTTYQWYPVGLVAGHTRKGNFLPFVDNYDIPFSNAKGFNNKAKAVYEYDPADNMYSYIHPAMARTFRSNGFQWITQFAYDPIDMAWANTEYQTHFLNLAYTPQKAISMKIAAEVAYAVPMNKKYAQYPNDTIFDNFRVSYNNDLSEMNTPEKFFYSNQTTTSPVSVNDLKEIAGYNDSPIISYEGTGAYFLDRLEDGLWRLEVMPDAVQIQDPFEKPSLKKEVVTIAWNEWNMTVKLPSLGNDFTVKAINAGNNIQSTAKGNSFAVKPGVYLLSRSDYTPAQNWTANSQWNRIRLGEYVAPEARTNTFSVAHTPATIIENGKPLQIEAQIVGPSFPDSVIIYTDKVSFWADKNPYVKMNRVKGYTYQAVIPVDMLWGSAVNYNIIVCKGGKNYTYPANVEGNPLDWDFYKNSYFSTQVVAPESPVQLVKITDSYSRIETYGIPETSYMTSQLDDSDLKGSKALVFKSHKKDTDARFFWKKYIKDDVANRKEALQKAQAIYVNLNGTHNIDNLNVGFITSDGLSYSAKIAVGADSKTYRIPLADLKQGATTLLPAPYPTFLDRYFTPDTGIPFDITKIESIELSTDQTNKNEITLELNNIYLK</sequence>
<evidence type="ECO:0000256" key="3">
    <source>
        <dbReference type="ARBA" id="ARBA00022801"/>
    </source>
</evidence>
<dbReference type="PANTHER" id="PTHR31451">
    <property type="match status" value="1"/>
</dbReference>
<evidence type="ECO:0000256" key="5">
    <source>
        <dbReference type="SAM" id="SignalP"/>
    </source>
</evidence>
<dbReference type="OrthoDB" id="9809937at2"/>
<dbReference type="EC" id="3.2.1.78" evidence="2"/>
<keyword evidence="4" id="KW-0326">Glycosidase</keyword>
<dbReference type="InterPro" id="IPR017853">
    <property type="entry name" value="GH"/>
</dbReference>
<gene>
    <name evidence="7" type="ORF">SAMN05444362_10460</name>
</gene>
<dbReference type="GO" id="GO:0000272">
    <property type="term" value="P:polysaccharide catabolic process"/>
    <property type="evidence" value="ECO:0007669"/>
    <property type="project" value="InterPro"/>
</dbReference>
<comment type="catalytic activity">
    <reaction evidence="1">
        <text>Random hydrolysis of (1-&gt;4)-beta-D-mannosidic linkages in mannans, galactomannans and glucomannans.</text>
        <dbReference type="EC" id="3.2.1.78"/>
    </reaction>
</comment>
<dbReference type="EMBL" id="FQUC01000004">
    <property type="protein sequence ID" value="SHF16187.1"/>
    <property type="molecule type" value="Genomic_DNA"/>
</dbReference>
<name>A0A1M4ZEF5_9BACT</name>
<dbReference type="Proteomes" id="UP000184480">
    <property type="component" value="Unassembled WGS sequence"/>
</dbReference>
<dbReference type="AlphaFoldDB" id="A0A1M4ZEF5"/>
<evidence type="ECO:0000256" key="4">
    <source>
        <dbReference type="ARBA" id="ARBA00023295"/>
    </source>
</evidence>
<organism evidence="7 8">
    <name type="scientific">Dysgonomonas macrotermitis</name>
    <dbReference type="NCBI Taxonomy" id="1346286"/>
    <lineage>
        <taxon>Bacteria</taxon>
        <taxon>Pseudomonadati</taxon>
        <taxon>Bacteroidota</taxon>
        <taxon>Bacteroidia</taxon>
        <taxon>Bacteroidales</taxon>
        <taxon>Dysgonomonadaceae</taxon>
        <taxon>Dysgonomonas</taxon>
    </lineage>
</organism>
<dbReference type="RefSeq" id="WP_082141921.1">
    <property type="nucleotide sequence ID" value="NZ_BBXL01000013.1"/>
</dbReference>
<keyword evidence="5" id="KW-0732">Signal</keyword>
<keyword evidence="3 7" id="KW-0378">Hydrolase</keyword>
<feature type="domain" description="Glycoside hydrolase family 5" evidence="6">
    <location>
        <begin position="82"/>
        <end position="239"/>
    </location>
</feature>
<dbReference type="Gene3D" id="3.20.20.80">
    <property type="entry name" value="Glycosidases"/>
    <property type="match status" value="1"/>
</dbReference>
<dbReference type="SUPFAM" id="SSF51445">
    <property type="entry name" value="(Trans)glycosidases"/>
    <property type="match status" value="1"/>
</dbReference>
<keyword evidence="8" id="KW-1185">Reference proteome</keyword>
<feature type="signal peptide" evidence="5">
    <location>
        <begin position="1"/>
        <end position="19"/>
    </location>
</feature>
<evidence type="ECO:0000259" key="6">
    <source>
        <dbReference type="Pfam" id="PF00150"/>
    </source>
</evidence>
<dbReference type="GO" id="GO:0004553">
    <property type="term" value="F:hydrolase activity, hydrolyzing O-glycosyl compounds"/>
    <property type="evidence" value="ECO:0007669"/>
    <property type="project" value="InterPro"/>
</dbReference>
<accession>A0A1M4ZEF5</accession>
<proteinExistence type="predicted"/>